<comment type="caution">
    <text evidence="1">The sequence shown here is derived from an EMBL/GenBank/DDBJ whole genome shotgun (WGS) entry which is preliminary data.</text>
</comment>
<dbReference type="RefSeq" id="WP_223102220.1">
    <property type="nucleotide sequence ID" value="NZ_CP061913.1"/>
</dbReference>
<name>A0ABV5MBF8_9ACTN</name>
<dbReference type="InterPro" id="IPR016024">
    <property type="entry name" value="ARM-type_fold"/>
</dbReference>
<dbReference type="InterPro" id="IPR014825">
    <property type="entry name" value="DNA_alkylation"/>
</dbReference>
<evidence type="ECO:0000313" key="1">
    <source>
        <dbReference type="EMBL" id="MFB9446192.1"/>
    </source>
</evidence>
<protein>
    <submittedName>
        <fullName evidence="1">DNA alkylation repair protein</fullName>
    </submittedName>
</protein>
<dbReference type="PANTHER" id="PTHR34070">
    <property type="entry name" value="ARMADILLO-TYPE FOLD"/>
    <property type="match status" value="1"/>
</dbReference>
<evidence type="ECO:0000313" key="2">
    <source>
        <dbReference type="Proteomes" id="UP001589608"/>
    </source>
</evidence>
<dbReference type="Gene3D" id="1.25.40.290">
    <property type="entry name" value="ARM repeat domains"/>
    <property type="match status" value="1"/>
</dbReference>
<dbReference type="SUPFAM" id="SSF48371">
    <property type="entry name" value="ARM repeat"/>
    <property type="match status" value="1"/>
</dbReference>
<sequence>MTVDLVEHLQHAFGAAADPGLAAPMRAYMRERFEFLGIQSVARRQLTVGVLREAARPTAEPDVLAVARACWALPEREYQYFACDYLIRHVRLLSPAAVPVLRELITTKSWWDTVDALASSVVGPLVTAFPPLVSTMDAWTEPGTDLWLVRTAILHQLKYRTRTDADRLFDYCERWQTEPDFFIRKGIGWALREYAKTDPARVRSFVDTHPGLSALSAREALKHLTR</sequence>
<keyword evidence="2" id="KW-1185">Reference proteome</keyword>
<gene>
    <name evidence="1" type="ORF">ACFFTR_24180</name>
</gene>
<proteinExistence type="predicted"/>
<dbReference type="CDD" id="cd07064">
    <property type="entry name" value="AlkD_like_1"/>
    <property type="match status" value="1"/>
</dbReference>
<reference evidence="1 2" key="1">
    <citation type="submission" date="2024-09" db="EMBL/GenBank/DDBJ databases">
        <authorList>
            <person name="Sun Q."/>
            <person name="Mori K."/>
        </authorList>
    </citation>
    <scope>NUCLEOTIDE SEQUENCE [LARGE SCALE GENOMIC DNA]</scope>
    <source>
        <strain evidence="1 2">JCM 3307</strain>
    </source>
</reference>
<dbReference type="Proteomes" id="UP001589608">
    <property type="component" value="Unassembled WGS sequence"/>
</dbReference>
<accession>A0ABV5MBF8</accession>
<dbReference type="Gene3D" id="1.20.1660.10">
    <property type="entry name" value="Hypothetical protein (EF3068)"/>
    <property type="match status" value="1"/>
</dbReference>
<dbReference type="Pfam" id="PF08713">
    <property type="entry name" value="DNA_alkylation"/>
    <property type="match status" value="1"/>
</dbReference>
<dbReference type="EMBL" id="JBHMCA010000046">
    <property type="protein sequence ID" value="MFB9446192.1"/>
    <property type="molecule type" value="Genomic_DNA"/>
</dbReference>
<dbReference type="PANTHER" id="PTHR34070:SF1">
    <property type="entry name" value="DNA ALKYLATION REPAIR PROTEIN"/>
    <property type="match status" value="1"/>
</dbReference>
<organism evidence="1 2">
    <name type="scientific">Dactylosporangium vinaceum</name>
    <dbReference type="NCBI Taxonomy" id="53362"/>
    <lineage>
        <taxon>Bacteria</taxon>
        <taxon>Bacillati</taxon>
        <taxon>Actinomycetota</taxon>
        <taxon>Actinomycetes</taxon>
        <taxon>Micromonosporales</taxon>
        <taxon>Micromonosporaceae</taxon>
        <taxon>Dactylosporangium</taxon>
    </lineage>
</organism>